<evidence type="ECO:0000313" key="2">
    <source>
        <dbReference type="EMBL" id="KAK1617725.1"/>
    </source>
</evidence>
<reference evidence="2" key="1">
    <citation type="submission" date="2023-07" db="EMBL/GenBank/DDBJ databases">
        <title>A chromosome-level genome assembly of Lolium multiflorum.</title>
        <authorList>
            <person name="Chen Y."/>
            <person name="Copetti D."/>
            <person name="Kolliker R."/>
            <person name="Studer B."/>
        </authorList>
    </citation>
    <scope>NUCLEOTIDE SEQUENCE</scope>
    <source>
        <strain evidence="2">02402/16</strain>
        <tissue evidence="2">Leaf</tissue>
    </source>
</reference>
<accession>A0AAD8RBA8</accession>
<protein>
    <recommendedName>
        <fullName evidence="1">F-box domain-containing protein</fullName>
    </recommendedName>
</protein>
<dbReference type="AlphaFoldDB" id="A0AAD8RBA8"/>
<dbReference type="Proteomes" id="UP001231189">
    <property type="component" value="Unassembled WGS sequence"/>
</dbReference>
<dbReference type="Pfam" id="PF00646">
    <property type="entry name" value="F-box"/>
    <property type="match status" value="1"/>
</dbReference>
<dbReference type="InterPro" id="IPR036047">
    <property type="entry name" value="F-box-like_dom_sf"/>
</dbReference>
<feature type="domain" description="F-box" evidence="1">
    <location>
        <begin position="4"/>
        <end position="44"/>
    </location>
</feature>
<dbReference type="Pfam" id="PF08268">
    <property type="entry name" value="FBA_3"/>
    <property type="match status" value="1"/>
</dbReference>
<dbReference type="SMART" id="SM00256">
    <property type="entry name" value="FBOX"/>
    <property type="match status" value="1"/>
</dbReference>
<dbReference type="PANTHER" id="PTHR31672">
    <property type="entry name" value="BNACNNG10540D PROTEIN"/>
    <property type="match status" value="1"/>
</dbReference>
<dbReference type="PANTHER" id="PTHR31672:SF2">
    <property type="entry name" value="F-BOX DOMAIN-CONTAINING PROTEIN"/>
    <property type="match status" value="1"/>
</dbReference>
<name>A0AAD8RBA8_LOLMU</name>
<keyword evidence="3" id="KW-1185">Reference proteome</keyword>
<dbReference type="InterPro" id="IPR001810">
    <property type="entry name" value="F-box_dom"/>
</dbReference>
<evidence type="ECO:0000313" key="3">
    <source>
        <dbReference type="Proteomes" id="UP001231189"/>
    </source>
</evidence>
<dbReference type="InterPro" id="IPR013187">
    <property type="entry name" value="F-box-assoc_dom_typ3"/>
</dbReference>
<sequence length="351" mass="39994">MAAVGEDIARQILLKLPTTDLARCSCVCKLWSGIVHDPSFRTLHGNASHVISTSEAETLLVQEFRGRGVSLEMTVLRVTSGKPMSRFIELDDHYRPVNACNGSSSRPASTTGRWFNPSRREYKLFCLSFTGAGWPETYDTYVDVCTLGTADGMWRRHQNSFRAMYSFHPPPPPVLMDGKLYMVIKQPPDYCAPDAMMLVIDVASEKYDTYYLPNEATGSGTASVYAFNLRGQLCVATHISGRRQVNFWVLLSLRGKPHVNKWHTPDWERRHTFYLDAGSKCRVEPCCAWLDGRDGMLCYRFGDRLYKYDTTRKRKKLRILLPDHQEWNIYEGENLKILAQPEIIGLSPSMC</sequence>
<comment type="caution">
    <text evidence="2">The sequence shown here is derived from an EMBL/GenBank/DDBJ whole genome shotgun (WGS) entry which is preliminary data.</text>
</comment>
<dbReference type="Gene3D" id="1.20.1280.50">
    <property type="match status" value="1"/>
</dbReference>
<proteinExistence type="predicted"/>
<gene>
    <name evidence="2" type="ORF">QYE76_023242</name>
</gene>
<dbReference type="EMBL" id="JAUUTY010000006">
    <property type="protein sequence ID" value="KAK1617725.1"/>
    <property type="molecule type" value="Genomic_DNA"/>
</dbReference>
<organism evidence="2 3">
    <name type="scientific">Lolium multiflorum</name>
    <name type="common">Italian ryegrass</name>
    <name type="synonym">Lolium perenne subsp. multiflorum</name>
    <dbReference type="NCBI Taxonomy" id="4521"/>
    <lineage>
        <taxon>Eukaryota</taxon>
        <taxon>Viridiplantae</taxon>
        <taxon>Streptophyta</taxon>
        <taxon>Embryophyta</taxon>
        <taxon>Tracheophyta</taxon>
        <taxon>Spermatophyta</taxon>
        <taxon>Magnoliopsida</taxon>
        <taxon>Liliopsida</taxon>
        <taxon>Poales</taxon>
        <taxon>Poaceae</taxon>
        <taxon>BOP clade</taxon>
        <taxon>Pooideae</taxon>
        <taxon>Poodae</taxon>
        <taxon>Poeae</taxon>
        <taxon>Poeae Chloroplast Group 2 (Poeae type)</taxon>
        <taxon>Loliodinae</taxon>
        <taxon>Loliinae</taxon>
        <taxon>Lolium</taxon>
    </lineage>
</organism>
<evidence type="ECO:0000259" key="1">
    <source>
        <dbReference type="SMART" id="SM00256"/>
    </source>
</evidence>
<dbReference type="InterPro" id="IPR050796">
    <property type="entry name" value="SCF_F-box_component"/>
</dbReference>
<dbReference type="SUPFAM" id="SSF81383">
    <property type="entry name" value="F-box domain"/>
    <property type="match status" value="1"/>
</dbReference>